<evidence type="ECO:0000256" key="13">
    <source>
        <dbReference type="ARBA" id="ARBA00032464"/>
    </source>
</evidence>
<dbReference type="GO" id="GO:0030234">
    <property type="term" value="F:enzyme regulator activity"/>
    <property type="evidence" value="ECO:0007669"/>
    <property type="project" value="InterPro"/>
</dbReference>
<evidence type="ECO:0000256" key="4">
    <source>
        <dbReference type="ARBA" id="ARBA00001946"/>
    </source>
</evidence>
<dbReference type="FunFam" id="2.120.10.30:FF:000027">
    <property type="entry name" value="Regucalcin homologue"/>
    <property type="match status" value="1"/>
</dbReference>
<feature type="domain" description="SMP-30/Gluconolactonase/LRE-like region" evidence="16">
    <location>
        <begin position="16"/>
        <end position="260"/>
    </location>
</feature>
<gene>
    <name evidence="17" type="ORF">XYCOK13_38990</name>
</gene>
<keyword evidence="18" id="KW-1185">Reference proteome</keyword>
<keyword evidence="15" id="KW-0862">Zinc</keyword>
<feature type="binding site" evidence="15">
    <location>
        <position position="150"/>
    </location>
    <ligand>
        <name>a divalent metal cation</name>
        <dbReference type="ChEBI" id="CHEBI:60240"/>
    </ligand>
</feature>
<dbReference type="Pfam" id="PF08450">
    <property type="entry name" value="SGL"/>
    <property type="match status" value="1"/>
</dbReference>
<dbReference type="InterPro" id="IPR005511">
    <property type="entry name" value="SMP-30"/>
</dbReference>
<evidence type="ECO:0000256" key="7">
    <source>
        <dbReference type="ARBA" id="ARBA00013227"/>
    </source>
</evidence>
<evidence type="ECO:0000256" key="2">
    <source>
        <dbReference type="ARBA" id="ARBA00001913"/>
    </source>
</evidence>
<evidence type="ECO:0000256" key="11">
    <source>
        <dbReference type="ARBA" id="ARBA00022801"/>
    </source>
</evidence>
<comment type="cofactor">
    <cofactor evidence="15">
        <name>Zn(2+)</name>
        <dbReference type="ChEBI" id="CHEBI:29105"/>
    </cofactor>
    <text evidence="15">Binds 1 divalent metal cation per subunit.</text>
</comment>
<evidence type="ECO:0000313" key="17">
    <source>
        <dbReference type="EMBL" id="GIQ71075.1"/>
    </source>
</evidence>
<feature type="active site" description="Proton donor/acceptor" evidence="14">
    <location>
        <position position="200"/>
    </location>
</feature>
<comment type="similarity">
    <text evidence="6">Belongs to the SMP-30/CGR1 family.</text>
</comment>
<dbReference type="GO" id="GO:0004341">
    <property type="term" value="F:gluconolactonase activity"/>
    <property type="evidence" value="ECO:0007669"/>
    <property type="project" value="UniProtKB-EC"/>
</dbReference>
<feature type="binding site" evidence="15">
    <location>
        <position position="18"/>
    </location>
    <ligand>
        <name>a divalent metal cation</name>
        <dbReference type="ChEBI" id="CHEBI:60240"/>
    </ligand>
</feature>
<evidence type="ECO:0000256" key="5">
    <source>
        <dbReference type="ARBA" id="ARBA00004496"/>
    </source>
</evidence>
<comment type="catalytic activity">
    <reaction evidence="1">
        <text>D-glucono-1,5-lactone + H2O = D-gluconate + H(+)</text>
        <dbReference type="Rhea" id="RHEA:10440"/>
        <dbReference type="ChEBI" id="CHEBI:15377"/>
        <dbReference type="ChEBI" id="CHEBI:15378"/>
        <dbReference type="ChEBI" id="CHEBI:16217"/>
        <dbReference type="ChEBI" id="CHEBI:18391"/>
        <dbReference type="EC" id="3.1.1.17"/>
    </reaction>
</comment>
<dbReference type="SUPFAM" id="SSF63829">
    <property type="entry name" value="Calcium-dependent phosphotriesterase"/>
    <property type="match status" value="1"/>
</dbReference>
<dbReference type="RefSeq" id="WP_213413882.1">
    <property type="nucleotide sequence ID" value="NZ_BOVK01000069.1"/>
</dbReference>
<dbReference type="PANTHER" id="PTHR10907:SF47">
    <property type="entry name" value="REGUCALCIN"/>
    <property type="match status" value="1"/>
</dbReference>
<reference evidence="17" key="1">
    <citation type="submission" date="2021-04" db="EMBL/GenBank/DDBJ databases">
        <title>Draft genome sequence of Xylanibacillus composti strain K13.</title>
        <authorList>
            <person name="Uke A."/>
            <person name="Chhe C."/>
            <person name="Baramee S."/>
            <person name="Kosugi A."/>
        </authorList>
    </citation>
    <scope>NUCLEOTIDE SEQUENCE</scope>
    <source>
        <strain evidence="17">K13</strain>
    </source>
</reference>
<comment type="caution">
    <text evidence="17">The sequence shown here is derived from an EMBL/GenBank/DDBJ whole genome shotgun (WGS) entry which is preliminary data.</text>
</comment>
<dbReference type="Gene3D" id="2.120.10.30">
    <property type="entry name" value="TolB, C-terminal domain"/>
    <property type="match status" value="1"/>
</dbReference>
<keyword evidence="10 15" id="KW-0479">Metal-binding</keyword>
<evidence type="ECO:0000256" key="15">
    <source>
        <dbReference type="PIRSR" id="PIRSR605511-2"/>
    </source>
</evidence>
<evidence type="ECO:0000256" key="8">
    <source>
        <dbReference type="ARBA" id="ARBA00016808"/>
    </source>
</evidence>
<dbReference type="InterPro" id="IPR008367">
    <property type="entry name" value="Regucalcin"/>
</dbReference>
<comment type="cofactor">
    <cofactor evidence="4">
        <name>Mg(2+)</name>
        <dbReference type="ChEBI" id="CHEBI:18420"/>
    </cofactor>
</comment>
<keyword evidence="9" id="KW-0963">Cytoplasm</keyword>
<keyword evidence="11" id="KW-0378">Hydrolase</keyword>
<dbReference type="AlphaFoldDB" id="A0A8J4M4F6"/>
<dbReference type="GO" id="GO:0005509">
    <property type="term" value="F:calcium ion binding"/>
    <property type="evidence" value="ECO:0007669"/>
    <property type="project" value="InterPro"/>
</dbReference>
<dbReference type="PRINTS" id="PR01791">
    <property type="entry name" value="REGUCALCIN"/>
</dbReference>
<sequence length="294" mass="32257">MLTLQAQCVLDQKASLGEGPVWDDRLQELFWVDIEGRTLHRFKPSNGETREYALKRRIGAAVPAEDGTWILALEDGFYRLHLDSGEVNVVALASEEPKDQTRLNDGKCDARGRFYAGTMHYGCSEPLGALYTLEAGGQVTKRLSGVTISNGLAWSADERTMYYIDSAEQVVNAFDYDAESGEISNRRVILSLADEAGGPDGMSIDAEGMLWVCHWGGWQVSRWNPLTGEKLAKVELPAANVTSCAFGGEHLDELYITTARIGNDEQALQKQPQAGGVFKVKLDVKGLPAARFRG</sequence>
<feature type="binding site" evidence="15">
    <location>
        <position position="200"/>
    </location>
    <ligand>
        <name>a divalent metal cation</name>
        <dbReference type="ChEBI" id="CHEBI:60240"/>
    </ligand>
</feature>
<evidence type="ECO:0000313" key="18">
    <source>
        <dbReference type="Proteomes" id="UP000677918"/>
    </source>
</evidence>
<dbReference type="EMBL" id="BOVK01000069">
    <property type="protein sequence ID" value="GIQ71075.1"/>
    <property type="molecule type" value="Genomic_DNA"/>
</dbReference>
<evidence type="ECO:0000256" key="14">
    <source>
        <dbReference type="PIRSR" id="PIRSR605511-1"/>
    </source>
</evidence>
<dbReference type="GO" id="GO:0019853">
    <property type="term" value="P:L-ascorbic acid biosynthetic process"/>
    <property type="evidence" value="ECO:0007669"/>
    <property type="project" value="TreeGrafter"/>
</dbReference>
<protein>
    <recommendedName>
        <fullName evidence="8">Regucalcin</fullName>
        <ecNumber evidence="7">3.1.1.17</ecNumber>
    </recommendedName>
    <alternativeName>
        <fullName evidence="13">Gluconolactonase</fullName>
    </alternativeName>
</protein>
<proteinExistence type="inferred from homology"/>
<evidence type="ECO:0000256" key="1">
    <source>
        <dbReference type="ARBA" id="ARBA00001589"/>
    </source>
</evidence>
<feature type="binding site" evidence="15">
    <location>
        <position position="102"/>
    </location>
    <ligand>
        <name>substrate</name>
    </ligand>
</feature>
<dbReference type="PANTHER" id="PTHR10907">
    <property type="entry name" value="REGUCALCIN"/>
    <property type="match status" value="1"/>
</dbReference>
<evidence type="ECO:0000256" key="6">
    <source>
        <dbReference type="ARBA" id="ARBA00008853"/>
    </source>
</evidence>
<evidence type="ECO:0000256" key="3">
    <source>
        <dbReference type="ARBA" id="ARBA00001936"/>
    </source>
</evidence>
<evidence type="ECO:0000259" key="16">
    <source>
        <dbReference type="Pfam" id="PF08450"/>
    </source>
</evidence>
<comment type="subcellular location">
    <subcellularLocation>
        <location evidence="5">Cytoplasm</location>
    </subcellularLocation>
</comment>
<evidence type="ECO:0000256" key="12">
    <source>
        <dbReference type="ARBA" id="ARBA00022837"/>
    </source>
</evidence>
<accession>A0A8J4M4F6</accession>
<dbReference type="InterPro" id="IPR011042">
    <property type="entry name" value="6-blade_b-propeller_TolB-like"/>
</dbReference>
<name>A0A8J4M4F6_9BACL</name>
<evidence type="ECO:0000256" key="9">
    <source>
        <dbReference type="ARBA" id="ARBA00022490"/>
    </source>
</evidence>
<evidence type="ECO:0000256" key="10">
    <source>
        <dbReference type="ARBA" id="ARBA00022723"/>
    </source>
</evidence>
<dbReference type="Proteomes" id="UP000677918">
    <property type="component" value="Unassembled WGS sequence"/>
</dbReference>
<comment type="cofactor">
    <cofactor evidence="3">
        <name>Mn(2+)</name>
        <dbReference type="ChEBI" id="CHEBI:29035"/>
    </cofactor>
</comment>
<comment type="cofactor">
    <cofactor evidence="2">
        <name>Ca(2+)</name>
        <dbReference type="ChEBI" id="CHEBI:29108"/>
    </cofactor>
</comment>
<dbReference type="GO" id="GO:0005737">
    <property type="term" value="C:cytoplasm"/>
    <property type="evidence" value="ECO:0007669"/>
    <property type="project" value="UniProtKB-SubCell"/>
</dbReference>
<dbReference type="EC" id="3.1.1.17" evidence="7"/>
<dbReference type="InterPro" id="IPR013658">
    <property type="entry name" value="SGL"/>
</dbReference>
<dbReference type="PRINTS" id="PR01790">
    <property type="entry name" value="SMP30FAMILY"/>
</dbReference>
<organism evidence="17 18">
    <name type="scientific">Xylanibacillus composti</name>
    <dbReference type="NCBI Taxonomy" id="1572762"/>
    <lineage>
        <taxon>Bacteria</taxon>
        <taxon>Bacillati</taxon>
        <taxon>Bacillota</taxon>
        <taxon>Bacilli</taxon>
        <taxon>Bacillales</taxon>
        <taxon>Paenibacillaceae</taxon>
        <taxon>Xylanibacillus</taxon>
    </lineage>
</organism>
<keyword evidence="12" id="KW-0106">Calcium</keyword>
<feature type="binding site" evidence="15">
    <location>
        <position position="104"/>
    </location>
    <ligand>
        <name>substrate</name>
    </ligand>
</feature>